<proteinExistence type="predicted"/>
<comment type="caution">
    <text evidence="4">The sequence shown here is derived from an EMBL/GenBank/DDBJ whole genome shotgun (WGS) entry which is preliminary data.</text>
</comment>
<feature type="binding site" evidence="2">
    <location>
        <position position="142"/>
    </location>
    <ligand>
        <name>acetyl-CoA</name>
        <dbReference type="ChEBI" id="CHEBI:57288"/>
    </ligand>
</feature>
<name>A0A4Z0QYN7_9FIRM</name>
<dbReference type="CDD" id="cd03360">
    <property type="entry name" value="LbH_AT_putative"/>
    <property type="match status" value="1"/>
</dbReference>
<organism evidence="4 5">
    <name type="scientific">Desulfosporosinus fructosivorans</name>
    <dbReference type="NCBI Taxonomy" id="2018669"/>
    <lineage>
        <taxon>Bacteria</taxon>
        <taxon>Bacillati</taxon>
        <taxon>Bacillota</taxon>
        <taxon>Clostridia</taxon>
        <taxon>Eubacteriales</taxon>
        <taxon>Desulfitobacteriaceae</taxon>
        <taxon>Desulfosporosinus</taxon>
    </lineage>
</organism>
<sequence length="177" mass="18948">MADLIIIGMGGHSKVVTDIARLNGHKILGYLDDVELVGTQRELYLGRIDTLPRWVKDRHSFVVAIGNNLVRKAIVENYKDLNLDYVKLIHPAAIIGSKVEILSGTVVMPGAILNAGSKIGEHVILNTSAVVDHDCVLGDFVHIAQGAILAGGVTVESCGHVEVGERVRGWSVVGGKQ</sequence>
<evidence type="ECO:0000313" key="5">
    <source>
        <dbReference type="Proteomes" id="UP000298460"/>
    </source>
</evidence>
<dbReference type="Gene3D" id="3.40.50.20">
    <property type="match status" value="1"/>
</dbReference>
<dbReference type="PANTHER" id="PTHR43300:SF7">
    <property type="entry name" value="UDP-N-ACETYLBACILLOSAMINE N-ACETYLTRANSFERASE"/>
    <property type="match status" value="1"/>
</dbReference>
<gene>
    <name evidence="4" type="ORF">E4K67_28410</name>
</gene>
<dbReference type="InterPro" id="IPR050179">
    <property type="entry name" value="Trans_hexapeptide_repeat"/>
</dbReference>
<dbReference type="AlphaFoldDB" id="A0A4Z0QYN7"/>
<reference evidence="4 5" key="1">
    <citation type="submission" date="2019-03" db="EMBL/GenBank/DDBJ databases">
        <title>Draft Genome Sequence of Desulfosporosinus fructosivorans Strain 63.6F, Isolated from Marine Sediment in the Baltic Sea.</title>
        <authorList>
            <person name="Hausmann B."/>
            <person name="Vandieken V."/>
            <person name="Pjevac P."/>
            <person name="Schreck K."/>
            <person name="Herbold C.W."/>
            <person name="Loy A."/>
        </authorList>
    </citation>
    <scope>NUCLEOTIDE SEQUENCE [LARGE SCALE GENOMIC DNA]</scope>
    <source>
        <strain evidence="4 5">63.6F</strain>
    </source>
</reference>
<dbReference type="Gene3D" id="2.160.10.10">
    <property type="entry name" value="Hexapeptide repeat proteins"/>
    <property type="match status" value="1"/>
</dbReference>
<dbReference type="InterPro" id="IPR041561">
    <property type="entry name" value="PglD_N"/>
</dbReference>
<feature type="domain" description="PglD N-terminal" evidence="3">
    <location>
        <begin position="3"/>
        <end position="77"/>
    </location>
</feature>
<dbReference type="SUPFAM" id="SSF51161">
    <property type="entry name" value="Trimeric LpxA-like enzymes"/>
    <property type="match status" value="1"/>
</dbReference>
<evidence type="ECO:0000259" key="3">
    <source>
        <dbReference type="Pfam" id="PF17836"/>
    </source>
</evidence>
<feature type="site" description="Increases basicity of active site His" evidence="1">
    <location>
        <position position="134"/>
    </location>
</feature>
<keyword evidence="5" id="KW-1185">Reference proteome</keyword>
<feature type="binding site" evidence="2">
    <location>
        <position position="66"/>
    </location>
    <ligand>
        <name>substrate</name>
    </ligand>
</feature>
<dbReference type="InterPro" id="IPR020019">
    <property type="entry name" value="AcTrfase_PglD-like"/>
</dbReference>
<dbReference type="InterPro" id="IPR011004">
    <property type="entry name" value="Trimer_LpxA-like_sf"/>
</dbReference>
<dbReference type="PANTHER" id="PTHR43300">
    <property type="entry name" value="ACETYLTRANSFERASE"/>
    <property type="match status" value="1"/>
</dbReference>
<dbReference type="GO" id="GO:0016740">
    <property type="term" value="F:transferase activity"/>
    <property type="evidence" value="ECO:0007669"/>
    <property type="project" value="UniProtKB-KW"/>
</dbReference>
<feature type="active site" description="Proton acceptor" evidence="1">
    <location>
        <position position="133"/>
    </location>
</feature>
<accession>A0A4Z0QYN7</accession>
<dbReference type="RefSeq" id="WP_135552926.1">
    <property type="nucleotide sequence ID" value="NZ_SPQQ01000026.1"/>
</dbReference>
<dbReference type="EMBL" id="SPQQ01000026">
    <property type="protein sequence ID" value="TGE34857.1"/>
    <property type="molecule type" value="Genomic_DNA"/>
</dbReference>
<evidence type="ECO:0000256" key="1">
    <source>
        <dbReference type="PIRSR" id="PIRSR620019-1"/>
    </source>
</evidence>
<dbReference type="OrthoDB" id="9801456at2"/>
<evidence type="ECO:0000256" key="2">
    <source>
        <dbReference type="PIRSR" id="PIRSR620019-2"/>
    </source>
</evidence>
<protein>
    <submittedName>
        <fullName evidence="4">Acetyltransferase</fullName>
    </submittedName>
</protein>
<keyword evidence="4" id="KW-0808">Transferase</keyword>
<dbReference type="Pfam" id="PF17836">
    <property type="entry name" value="PglD_N"/>
    <property type="match status" value="1"/>
</dbReference>
<evidence type="ECO:0000313" key="4">
    <source>
        <dbReference type="EMBL" id="TGE34857.1"/>
    </source>
</evidence>
<dbReference type="Proteomes" id="UP000298460">
    <property type="component" value="Unassembled WGS sequence"/>
</dbReference>